<dbReference type="AlphaFoldDB" id="A0A7W0CQV3"/>
<gene>
    <name evidence="1" type="ORF">HNR30_007042</name>
</gene>
<dbReference type="NCBIfam" id="TIGR04222">
    <property type="entry name" value="near_uncomplex"/>
    <property type="match status" value="1"/>
</dbReference>
<proteinExistence type="predicted"/>
<organism evidence="1 2">
    <name type="scientific">Nonomuraea soli</name>
    <dbReference type="NCBI Taxonomy" id="1032476"/>
    <lineage>
        <taxon>Bacteria</taxon>
        <taxon>Bacillati</taxon>
        <taxon>Actinomycetota</taxon>
        <taxon>Actinomycetes</taxon>
        <taxon>Streptosporangiales</taxon>
        <taxon>Streptosporangiaceae</taxon>
        <taxon>Nonomuraea</taxon>
    </lineage>
</organism>
<dbReference type="InterPro" id="IPR026467">
    <property type="entry name" value="Ser/Gly_Cys_C_dom"/>
</dbReference>
<comment type="caution">
    <text evidence="1">The sequence shown here is derived from an EMBL/GenBank/DDBJ whole genome shotgun (WGS) entry which is preliminary data.</text>
</comment>
<keyword evidence="2" id="KW-1185">Reference proteome</keyword>
<dbReference type="RefSeq" id="WP_181614370.1">
    <property type="nucleotide sequence ID" value="NZ_BAABAM010000011.1"/>
</dbReference>
<sequence>MDRNELAYLSGGRSRVALAALGELVLDGRIRVSRFGRLTPVAGAVGRDAVEMVALNQTNSLRSACGRVARDGAVRAIEPGLLARGLARKGWLGMGLRPTAEGKQLLKEARRLGGGPGVMIALNGLRGIPDSKVRKVFGRATSSSSGGFVHGGGDGGGCGGGGCGGGGCGGGSG</sequence>
<dbReference type="Proteomes" id="UP000530928">
    <property type="component" value="Unassembled WGS sequence"/>
</dbReference>
<name>A0A7W0CQV3_9ACTN</name>
<dbReference type="EMBL" id="JACDUR010000007">
    <property type="protein sequence ID" value="MBA2895656.1"/>
    <property type="molecule type" value="Genomic_DNA"/>
</dbReference>
<reference evidence="1 2" key="1">
    <citation type="submission" date="2020-07" db="EMBL/GenBank/DDBJ databases">
        <title>Genomic Encyclopedia of Type Strains, Phase IV (KMG-IV): sequencing the most valuable type-strain genomes for metagenomic binning, comparative biology and taxonomic classification.</title>
        <authorList>
            <person name="Goeker M."/>
        </authorList>
    </citation>
    <scope>NUCLEOTIDE SEQUENCE [LARGE SCALE GENOMIC DNA]</scope>
    <source>
        <strain evidence="1 2">DSM 45533</strain>
    </source>
</reference>
<evidence type="ECO:0000313" key="1">
    <source>
        <dbReference type="EMBL" id="MBA2895656.1"/>
    </source>
</evidence>
<evidence type="ECO:0000313" key="2">
    <source>
        <dbReference type="Proteomes" id="UP000530928"/>
    </source>
</evidence>
<protein>
    <submittedName>
        <fullName evidence="1">Putative membrane protein YgcG</fullName>
    </submittedName>
</protein>
<accession>A0A7W0CQV3</accession>